<name>A0A8S1X1S5_9CILI</name>
<dbReference type="AlphaFoldDB" id="A0A8S1X1S5"/>
<evidence type="ECO:0000256" key="1">
    <source>
        <dbReference type="SAM" id="MobiDB-lite"/>
    </source>
</evidence>
<keyword evidence="4" id="KW-1185">Reference proteome</keyword>
<feature type="compositionally biased region" description="Polar residues" evidence="1">
    <location>
        <begin position="546"/>
        <end position="564"/>
    </location>
</feature>
<evidence type="ECO:0000313" key="3">
    <source>
        <dbReference type="EMBL" id="CAD8196103.1"/>
    </source>
</evidence>
<comment type="caution">
    <text evidence="3">The sequence shown here is derived from an EMBL/GenBank/DDBJ whole genome shotgun (WGS) entry which is preliminary data.</text>
</comment>
<proteinExistence type="predicted"/>
<sequence>MGNCVTNRTKISTNLDKPQKQYIHQAFIRQTLTNPESRNQLLLFEDNFNEIFDDIPYLGQYAYWFLLGLQNNELKGIEYQTILQFSEIFILGNSQNEMLTLPNRVSLIIAIITLFGNLNIQNALKEFSSMQITYLLTSKCLQVFISMMIRKSNINELPIKSFVDAIFSKLDVNIPILQFVKFIDTFMPSLEEIIEDYYYDKFLGEQKLFHSPQLNNPSHILNQEWLALMYLCFMHKDTSKLELLYSNVLNDNSFELLTNLLIHQSSSYLFIIQCEHAARKYIFGAYTNFEWKDDALPNGSKEDCIFQLFPQFRVYRTKNDKFTRSQYVYLNSKNEELAKGIGFGGELAKEFRIFINSDLQNVQCKNHDKTYEPGELMPFKQGKITLMEVWTIQQIQGTTQFKDLIQQKMEDQIEFEEFEIPQIRLDEDISSYRSGEHSQLNQSINELKQKDSCDWEGSSQNGFEEEIIIKNDGYEEVKKNEKEFEIVELNDSNNKTSINIQNQVIVNNNQFEFEEVAINTTDKMESSALQVVYNVKSGKFGDASQDDNWNGDNSDWKGDTSSSSKPKEMLISQDLKIINENLQDQTNTEL</sequence>
<evidence type="ECO:0000313" key="4">
    <source>
        <dbReference type="Proteomes" id="UP000689195"/>
    </source>
</evidence>
<feature type="region of interest" description="Disordered" evidence="1">
    <location>
        <begin position="542"/>
        <end position="567"/>
    </location>
</feature>
<dbReference type="EMBL" id="CAJJDO010000111">
    <property type="protein sequence ID" value="CAD8196103.1"/>
    <property type="molecule type" value="Genomic_DNA"/>
</dbReference>
<feature type="domain" description="TLDc" evidence="2">
    <location>
        <begin position="219"/>
        <end position="393"/>
    </location>
</feature>
<evidence type="ECO:0000259" key="2">
    <source>
        <dbReference type="PROSITE" id="PS51886"/>
    </source>
</evidence>
<organism evidence="3 4">
    <name type="scientific">Paramecium pentaurelia</name>
    <dbReference type="NCBI Taxonomy" id="43138"/>
    <lineage>
        <taxon>Eukaryota</taxon>
        <taxon>Sar</taxon>
        <taxon>Alveolata</taxon>
        <taxon>Ciliophora</taxon>
        <taxon>Intramacronucleata</taxon>
        <taxon>Oligohymenophorea</taxon>
        <taxon>Peniculida</taxon>
        <taxon>Parameciidae</taxon>
        <taxon>Paramecium</taxon>
    </lineage>
</organism>
<reference evidence="3" key="1">
    <citation type="submission" date="2021-01" db="EMBL/GenBank/DDBJ databases">
        <authorList>
            <consortium name="Genoscope - CEA"/>
            <person name="William W."/>
        </authorList>
    </citation>
    <scope>NUCLEOTIDE SEQUENCE</scope>
</reference>
<dbReference type="SMART" id="SM00584">
    <property type="entry name" value="TLDc"/>
    <property type="match status" value="1"/>
</dbReference>
<dbReference type="Proteomes" id="UP000689195">
    <property type="component" value="Unassembled WGS sequence"/>
</dbReference>
<gene>
    <name evidence="3" type="ORF">PPENT_87.1.T1110124</name>
</gene>
<dbReference type="PROSITE" id="PS51886">
    <property type="entry name" value="TLDC"/>
    <property type="match status" value="1"/>
</dbReference>
<dbReference type="Pfam" id="PF07534">
    <property type="entry name" value="TLD"/>
    <property type="match status" value="1"/>
</dbReference>
<dbReference type="InterPro" id="IPR006571">
    <property type="entry name" value="TLDc_dom"/>
</dbReference>
<protein>
    <recommendedName>
        <fullName evidence="2">TLDc domain-containing protein</fullName>
    </recommendedName>
</protein>
<accession>A0A8S1X1S5</accession>
<dbReference type="OrthoDB" id="26679at2759"/>